<keyword evidence="2" id="KW-0479">Metal-binding</keyword>
<keyword evidence="7 10" id="KW-0689">Ribosomal protein</keyword>
<dbReference type="InterPro" id="IPR011331">
    <property type="entry name" value="Ribosomal_eL37/eL43"/>
</dbReference>
<dbReference type="GO" id="GO:0008270">
    <property type="term" value="F:zinc ion binding"/>
    <property type="evidence" value="ECO:0007669"/>
    <property type="project" value="UniProtKB-KW"/>
</dbReference>
<evidence type="ECO:0000256" key="9">
    <source>
        <dbReference type="SAM" id="MobiDB-lite"/>
    </source>
</evidence>
<dbReference type="GO" id="GO:0006412">
    <property type="term" value="P:translation"/>
    <property type="evidence" value="ECO:0007669"/>
    <property type="project" value="InterPro"/>
</dbReference>
<evidence type="ECO:0000313" key="10">
    <source>
        <dbReference type="EMBL" id="KAJ7357763.1"/>
    </source>
</evidence>
<dbReference type="AlphaFoldDB" id="A0A9W9YQA8"/>
<dbReference type="EMBL" id="MU827318">
    <property type="protein sequence ID" value="KAJ7357763.1"/>
    <property type="molecule type" value="Genomic_DNA"/>
</dbReference>
<keyword evidence="5" id="KW-0862">Zinc</keyword>
<keyword evidence="8" id="KW-0687">Ribonucleoprotein</keyword>
<organism evidence="10 11">
    <name type="scientific">Desmophyllum pertusum</name>
    <dbReference type="NCBI Taxonomy" id="174260"/>
    <lineage>
        <taxon>Eukaryota</taxon>
        <taxon>Metazoa</taxon>
        <taxon>Cnidaria</taxon>
        <taxon>Anthozoa</taxon>
        <taxon>Hexacorallia</taxon>
        <taxon>Scleractinia</taxon>
        <taxon>Caryophylliina</taxon>
        <taxon>Caryophylliidae</taxon>
        <taxon>Desmophyllum</taxon>
    </lineage>
</organism>
<dbReference type="Gene3D" id="2.20.25.30">
    <property type="match status" value="1"/>
</dbReference>
<keyword evidence="6" id="KW-0694">RNA-binding</keyword>
<evidence type="ECO:0000313" key="11">
    <source>
        <dbReference type="Proteomes" id="UP001163046"/>
    </source>
</evidence>
<keyword evidence="4" id="KW-0863">Zinc-finger</keyword>
<dbReference type="PANTHER" id="PTHR10768">
    <property type="entry name" value="60S RIBOSOMAL PROTEIN L37"/>
    <property type="match status" value="1"/>
</dbReference>
<dbReference type="GO" id="GO:0019843">
    <property type="term" value="F:rRNA binding"/>
    <property type="evidence" value="ECO:0007669"/>
    <property type="project" value="UniProtKB-KW"/>
</dbReference>
<dbReference type="Pfam" id="PF01907">
    <property type="entry name" value="Ribosomal_L37e"/>
    <property type="match status" value="1"/>
</dbReference>
<gene>
    <name evidence="10" type="primary">RPL37</name>
    <name evidence="10" type="ORF">OS493_023238</name>
</gene>
<evidence type="ECO:0000256" key="5">
    <source>
        <dbReference type="ARBA" id="ARBA00022833"/>
    </source>
</evidence>
<dbReference type="GO" id="GO:0003735">
    <property type="term" value="F:structural constituent of ribosome"/>
    <property type="evidence" value="ECO:0007669"/>
    <property type="project" value="InterPro"/>
</dbReference>
<dbReference type="InterPro" id="IPR011332">
    <property type="entry name" value="Ribosomal_zn-bd"/>
</dbReference>
<comment type="similarity">
    <text evidence="1">Belongs to the eukaryotic ribosomal protein eL37 family.</text>
</comment>
<keyword evidence="3" id="KW-0699">rRNA-binding</keyword>
<dbReference type="PANTHER" id="PTHR10768:SF0">
    <property type="entry name" value="RIBOSOMAL PROTEIN L37"/>
    <property type="match status" value="1"/>
</dbReference>
<evidence type="ECO:0000256" key="6">
    <source>
        <dbReference type="ARBA" id="ARBA00022884"/>
    </source>
</evidence>
<reference evidence="10" key="1">
    <citation type="submission" date="2023-01" db="EMBL/GenBank/DDBJ databases">
        <title>Genome assembly of the deep-sea coral Lophelia pertusa.</title>
        <authorList>
            <person name="Herrera S."/>
            <person name="Cordes E."/>
        </authorList>
    </citation>
    <scope>NUCLEOTIDE SEQUENCE</scope>
    <source>
        <strain evidence="10">USNM1676648</strain>
        <tissue evidence="10">Polyp</tissue>
    </source>
</reference>
<evidence type="ECO:0000256" key="2">
    <source>
        <dbReference type="ARBA" id="ARBA00022723"/>
    </source>
</evidence>
<proteinExistence type="inferred from homology"/>
<comment type="caution">
    <text evidence="10">The sequence shown here is derived from an EMBL/GenBank/DDBJ whole genome shotgun (WGS) entry which is preliminary data.</text>
</comment>
<dbReference type="SUPFAM" id="SSF57829">
    <property type="entry name" value="Zn-binding ribosomal proteins"/>
    <property type="match status" value="1"/>
</dbReference>
<sequence length="138" mass="15570">MVTVGIEPCITALVKLLPSMYPFTSMFSKHVIAMFIHRQREHPVLVSAITRHTPFVCAGGRSSYHIQKKRCASCGYPASRNRKFNWSIKAKRRKTTGTGRMRHLKVLYRQFKNGFREGTEAKSQKRKSAAPASSGASQ</sequence>
<dbReference type="Proteomes" id="UP001163046">
    <property type="component" value="Unassembled WGS sequence"/>
</dbReference>
<evidence type="ECO:0000256" key="4">
    <source>
        <dbReference type="ARBA" id="ARBA00022771"/>
    </source>
</evidence>
<accession>A0A9W9YQA8</accession>
<name>A0A9W9YQA8_9CNID</name>
<evidence type="ECO:0000256" key="3">
    <source>
        <dbReference type="ARBA" id="ARBA00022730"/>
    </source>
</evidence>
<evidence type="ECO:0000256" key="1">
    <source>
        <dbReference type="ARBA" id="ARBA00009805"/>
    </source>
</evidence>
<protein>
    <submittedName>
        <fullName evidence="10">60S ribosomal protein L37</fullName>
    </submittedName>
</protein>
<dbReference type="InterPro" id="IPR001569">
    <property type="entry name" value="Ribosomal_eL37"/>
</dbReference>
<keyword evidence="11" id="KW-1185">Reference proteome</keyword>
<evidence type="ECO:0000256" key="7">
    <source>
        <dbReference type="ARBA" id="ARBA00022980"/>
    </source>
</evidence>
<dbReference type="OrthoDB" id="10259236at2759"/>
<dbReference type="GO" id="GO:0022625">
    <property type="term" value="C:cytosolic large ribosomal subunit"/>
    <property type="evidence" value="ECO:0007669"/>
    <property type="project" value="TreeGrafter"/>
</dbReference>
<evidence type="ECO:0000256" key="8">
    <source>
        <dbReference type="ARBA" id="ARBA00023274"/>
    </source>
</evidence>
<feature type="region of interest" description="Disordered" evidence="9">
    <location>
        <begin position="117"/>
        <end position="138"/>
    </location>
</feature>